<dbReference type="Proteomes" id="UP000199727">
    <property type="component" value="Unassembled WGS sequence"/>
</dbReference>
<comment type="function">
    <text evidence="2">Catalyzes the hydrolysis of 5-hydroxyisourate (HIU) to 2-oxo-4-hydroxy-4-carboxy-5-ureidoimidazoline (OHCU).</text>
</comment>
<dbReference type="CDD" id="cd05822">
    <property type="entry name" value="TLP_HIUase"/>
    <property type="match status" value="1"/>
</dbReference>
<dbReference type="NCBIfam" id="TIGR02962">
    <property type="entry name" value="hdxy_isourate"/>
    <property type="match status" value="1"/>
</dbReference>
<feature type="binding site" evidence="7">
    <location>
        <position position="9"/>
    </location>
    <ligand>
        <name>substrate</name>
    </ligand>
</feature>
<comment type="caution">
    <text evidence="10">The sequence shown here is derived from an EMBL/GenBank/DDBJ whole genome shotgun (WGS) entry which is preliminary data.</text>
</comment>
<dbReference type="PROSITE" id="PS00769">
    <property type="entry name" value="TRANSTHYRETIN_2"/>
    <property type="match status" value="1"/>
</dbReference>
<dbReference type="AlphaFoldDB" id="A0A854QBR4"/>
<evidence type="ECO:0000313" key="10">
    <source>
        <dbReference type="EMBL" id="OXG19351.1"/>
    </source>
</evidence>
<dbReference type="EMBL" id="AMKT01000050">
    <property type="protein sequence ID" value="OXG19351.1"/>
    <property type="molecule type" value="Genomic_DNA"/>
</dbReference>
<evidence type="ECO:0000256" key="1">
    <source>
        <dbReference type="ARBA" id="ARBA00001043"/>
    </source>
</evidence>
<comment type="catalytic activity">
    <reaction evidence="1 8">
        <text>5-hydroxyisourate + H2O = 5-hydroxy-2-oxo-4-ureido-2,5-dihydro-1H-imidazole-5-carboxylate + H(+)</text>
        <dbReference type="Rhea" id="RHEA:23736"/>
        <dbReference type="ChEBI" id="CHEBI:15377"/>
        <dbReference type="ChEBI" id="CHEBI:15378"/>
        <dbReference type="ChEBI" id="CHEBI:18072"/>
        <dbReference type="ChEBI" id="CHEBI:58639"/>
        <dbReference type="EC" id="3.5.2.17"/>
    </reaction>
</comment>
<dbReference type="Pfam" id="PF00576">
    <property type="entry name" value="Transthyretin"/>
    <property type="match status" value="1"/>
</dbReference>
<reference evidence="10 11" key="1">
    <citation type="submission" date="2017-06" db="EMBL/GenBank/DDBJ databases">
        <title>Global population genomics of the pathogenic fungus Cryptococcus neoformans var. grubii.</title>
        <authorList>
            <person name="Cuomo C."/>
            <person name="Litvintseva A."/>
            <person name="Chen Y."/>
            <person name="Young S."/>
            <person name="Zeng Q."/>
            <person name="Chapman S."/>
            <person name="Gujja S."/>
            <person name="Saif S."/>
            <person name="Birren B."/>
        </authorList>
    </citation>
    <scope>NUCLEOTIDE SEQUENCE [LARGE SCALE GENOMIC DNA]</scope>
    <source>
        <strain evidence="10 11">Tu259-1</strain>
    </source>
</reference>
<dbReference type="FunFam" id="2.60.40.180:FF:000005">
    <property type="entry name" value="5-hydroxyisourate hydrolase"/>
    <property type="match status" value="1"/>
</dbReference>
<dbReference type="PANTHER" id="PTHR10395:SF7">
    <property type="entry name" value="5-HYDROXYISOURATE HYDROLASE"/>
    <property type="match status" value="1"/>
</dbReference>
<dbReference type="InterPro" id="IPR036817">
    <property type="entry name" value="Transthyretin/HIU_hydrolase_sf"/>
</dbReference>
<evidence type="ECO:0000256" key="7">
    <source>
        <dbReference type="PIRSR" id="PIRSR600895-51"/>
    </source>
</evidence>
<dbReference type="SMART" id="SM00095">
    <property type="entry name" value="TR_THY"/>
    <property type="match status" value="1"/>
</dbReference>
<evidence type="ECO:0000256" key="8">
    <source>
        <dbReference type="RuleBase" id="RU361270"/>
    </source>
</evidence>
<proteinExistence type="inferred from homology"/>
<organism evidence="10 11">
    <name type="scientific">Cryptococcus neoformans Tu259-1</name>
    <dbReference type="NCBI Taxonomy" id="1230072"/>
    <lineage>
        <taxon>Eukaryota</taxon>
        <taxon>Fungi</taxon>
        <taxon>Dikarya</taxon>
        <taxon>Basidiomycota</taxon>
        <taxon>Agaricomycotina</taxon>
        <taxon>Tremellomycetes</taxon>
        <taxon>Tremellales</taxon>
        <taxon>Cryptococcaceae</taxon>
        <taxon>Cryptococcus</taxon>
        <taxon>Cryptococcus neoformans species complex</taxon>
    </lineage>
</organism>
<feature type="binding site" evidence="7">
    <location>
        <position position="54"/>
    </location>
    <ligand>
        <name>substrate</name>
    </ligand>
</feature>
<evidence type="ECO:0000256" key="2">
    <source>
        <dbReference type="ARBA" id="ARBA00002704"/>
    </source>
</evidence>
<protein>
    <recommendedName>
        <fullName evidence="8">5-hydroxyisourate hydrolase</fullName>
        <shortName evidence="8">HIU hydrolase</shortName>
        <shortName evidence="8">HIUHase</shortName>
        <ecNumber evidence="8">3.5.2.17</ecNumber>
    </recommendedName>
</protein>
<sequence>MSRSPITCHVLDSSQGKPASGVKVSLQILRAELSGSNEAKDKILAEGTTDTDGRCSTLLSPNEKLSSGIYKMVFFTGDYFKATGKETFYPVVEITFNYADPSQHYHIPLLLSPFSYTTYRGS</sequence>
<comment type="similarity">
    <text evidence="3 8">Belongs to the transthyretin family. 5-hydroxyisourate hydrolase subfamily.</text>
</comment>
<dbReference type="PROSITE" id="PS00768">
    <property type="entry name" value="TRANSTHYRETIN_1"/>
    <property type="match status" value="1"/>
</dbReference>
<feature type="binding site" evidence="7">
    <location>
        <position position="119"/>
    </location>
    <ligand>
        <name>substrate</name>
    </ligand>
</feature>
<accession>A0A854QBR4</accession>
<dbReference type="InterPro" id="IPR023416">
    <property type="entry name" value="Transthyretin/HIU_hydrolase_d"/>
</dbReference>
<dbReference type="InterPro" id="IPR000895">
    <property type="entry name" value="Transthyretin/HIU_hydrolase"/>
</dbReference>
<dbReference type="SUPFAM" id="SSF49472">
    <property type="entry name" value="Transthyretin (synonym: prealbumin)"/>
    <property type="match status" value="1"/>
</dbReference>
<evidence type="ECO:0000256" key="6">
    <source>
        <dbReference type="ARBA" id="ARBA00022801"/>
    </source>
</evidence>
<dbReference type="InterPro" id="IPR023419">
    <property type="entry name" value="Transthyretin_CS"/>
</dbReference>
<dbReference type="InterPro" id="IPR023418">
    <property type="entry name" value="Thyroxine_BS"/>
</dbReference>
<evidence type="ECO:0000256" key="3">
    <source>
        <dbReference type="ARBA" id="ARBA00009850"/>
    </source>
</evidence>
<dbReference type="PRINTS" id="PR00189">
    <property type="entry name" value="TRNSTHYRETIN"/>
</dbReference>
<evidence type="ECO:0000313" key="11">
    <source>
        <dbReference type="Proteomes" id="UP000199727"/>
    </source>
</evidence>
<dbReference type="EC" id="3.5.2.17" evidence="8"/>
<feature type="domain" description="Transthyretin/hydroxyisourate hydrolase" evidence="9">
    <location>
        <begin position="1"/>
        <end position="121"/>
    </location>
</feature>
<evidence type="ECO:0000259" key="9">
    <source>
        <dbReference type="SMART" id="SM00095"/>
    </source>
</evidence>
<comment type="subunit">
    <text evidence="4 8">Homotetramer.</text>
</comment>
<name>A0A854QBR4_CRYNE</name>
<keyword evidence="6 8" id="KW-0378">Hydrolase</keyword>
<dbReference type="GO" id="GO:0033971">
    <property type="term" value="F:hydroxyisourate hydrolase activity"/>
    <property type="evidence" value="ECO:0007669"/>
    <property type="project" value="UniProtKB-EC"/>
</dbReference>
<dbReference type="InterPro" id="IPR014306">
    <property type="entry name" value="Hydroxyisourate_hydrolase"/>
</dbReference>
<dbReference type="OrthoDB" id="10265230at2759"/>
<evidence type="ECO:0000256" key="4">
    <source>
        <dbReference type="ARBA" id="ARBA00011881"/>
    </source>
</evidence>
<evidence type="ECO:0000256" key="5">
    <source>
        <dbReference type="ARBA" id="ARBA00022631"/>
    </source>
</evidence>
<keyword evidence="5 8" id="KW-0659">Purine metabolism</keyword>
<gene>
    <name evidence="10" type="ORF">C361_04301</name>
</gene>
<dbReference type="Gene3D" id="2.60.40.180">
    <property type="entry name" value="Transthyretin/hydroxyisourate hydrolase domain"/>
    <property type="match status" value="1"/>
</dbReference>
<dbReference type="GO" id="GO:0006144">
    <property type="term" value="P:purine nucleobase metabolic process"/>
    <property type="evidence" value="ECO:0007669"/>
    <property type="project" value="UniProtKB-KW"/>
</dbReference>
<dbReference type="PANTHER" id="PTHR10395">
    <property type="entry name" value="URICASE AND TRANSTHYRETIN-RELATED"/>
    <property type="match status" value="1"/>
</dbReference>